<keyword evidence="1" id="KW-0472">Membrane</keyword>
<dbReference type="RefSeq" id="WP_216549167.1">
    <property type="nucleotide sequence ID" value="NZ_JAHLQO010000003.1"/>
</dbReference>
<comment type="caution">
    <text evidence="2">The sequence shown here is derived from an EMBL/GenBank/DDBJ whole genome shotgun (WGS) entry which is preliminary data.</text>
</comment>
<evidence type="ECO:0000313" key="3">
    <source>
        <dbReference type="Proteomes" id="UP000783742"/>
    </source>
</evidence>
<reference evidence="2 3" key="1">
    <citation type="submission" date="2021-06" db="EMBL/GenBank/DDBJ databases">
        <authorList>
            <person name="Sun Q."/>
            <person name="Li D."/>
        </authorList>
    </citation>
    <scope>NUCLEOTIDE SEQUENCE [LARGE SCALE GENOMIC DNA]</scope>
    <source>
        <strain evidence="2 3">MSJ-1</strain>
    </source>
</reference>
<dbReference type="EMBL" id="JAHLQO010000003">
    <property type="protein sequence ID" value="MBU5669339.1"/>
    <property type="molecule type" value="Genomic_DNA"/>
</dbReference>
<evidence type="ECO:0000313" key="2">
    <source>
        <dbReference type="EMBL" id="MBU5669339.1"/>
    </source>
</evidence>
<name>A0ABS6FGP2_9FIRM</name>
<accession>A0ABS6FGP2</accession>
<organism evidence="2 3">
    <name type="scientific">Peptoniphilus ovalis</name>
    <dbReference type="NCBI Taxonomy" id="2841503"/>
    <lineage>
        <taxon>Bacteria</taxon>
        <taxon>Bacillati</taxon>
        <taxon>Bacillota</taxon>
        <taxon>Tissierellia</taxon>
        <taxon>Tissierellales</taxon>
        <taxon>Peptoniphilaceae</taxon>
        <taxon>Peptoniphilus</taxon>
    </lineage>
</organism>
<protein>
    <submittedName>
        <fullName evidence="2">Uncharacterized protein</fullName>
    </submittedName>
</protein>
<evidence type="ECO:0000256" key="1">
    <source>
        <dbReference type="SAM" id="Phobius"/>
    </source>
</evidence>
<keyword evidence="1" id="KW-1133">Transmembrane helix</keyword>
<gene>
    <name evidence="2" type="ORF">KQI68_05735</name>
</gene>
<sequence length="209" mass="24488">MINRIIKILIVIFILLAGIALFFYFAFSPTPKFMRNNDVDGIKLNVKVGIDERLPIIRTYKLKEYQNLSQDKKDKIKEKIGGKVEGDIPSIHLVFDNKLYFTFEKDGEIIAPENPKIKIYASASDYRDDTKVRVIEGDLSKDSNNRYFYESKRYGTQYERYFMEYLRIEVYYSINGEDYISTFAVFQDNAREGTDFFDNVDLDSPIPPQ</sequence>
<dbReference type="Proteomes" id="UP000783742">
    <property type="component" value="Unassembled WGS sequence"/>
</dbReference>
<feature type="transmembrane region" description="Helical" evidence="1">
    <location>
        <begin position="6"/>
        <end position="27"/>
    </location>
</feature>
<keyword evidence="3" id="KW-1185">Reference proteome</keyword>
<keyword evidence="1" id="KW-0812">Transmembrane</keyword>
<proteinExistence type="predicted"/>